<feature type="compositionally biased region" description="Polar residues" evidence="1">
    <location>
        <begin position="41"/>
        <end position="56"/>
    </location>
</feature>
<protein>
    <submittedName>
        <fullName evidence="2">Uncharacterized protein</fullName>
    </submittedName>
</protein>
<gene>
    <name evidence="2" type="ORF">LTRI10_LOCUS12920</name>
</gene>
<dbReference type="EMBL" id="OZ034815">
    <property type="protein sequence ID" value="CAL1370822.1"/>
    <property type="molecule type" value="Genomic_DNA"/>
</dbReference>
<dbReference type="AlphaFoldDB" id="A0AAV2DC08"/>
<evidence type="ECO:0000313" key="2">
    <source>
        <dbReference type="EMBL" id="CAL1370822.1"/>
    </source>
</evidence>
<name>A0AAV2DC08_9ROSI</name>
<reference evidence="2 3" key="1">
    <citation type="submission" date="2024-04" db="EMBL/GenBank/DDBJ databases">
        <authorList>
            <person name="Fracassetti M."/>
        </authorList>
    </citation>
    <scope>NUCLEOTIDE SEQUENCE [LARGE SCALE GENOMIC DNA]</scope>
</reference>
<organism evidence="2 3">
    <name type="scientific">Linum trigynum</name>
    <dbReference type="NCBI Taxonomy" id="586398"/>
    <lineage>
        <taxon>Eukaryota</taxon>
        <taxon>Viridiplantae</taxon>
        <taxon>Streptophyta</taxon>
        <taxon>Embryophyta</taxon>
        <taxon>Tracheophyta</taxon>
        <taxon>Spermatophyta</taxon>
        <taxon>Magnoliopsida</taxon>
        <taxon>eudicotyledons</taxon>
        <taxon>Gunneridae</taxon>
        <taxon>Pentapetalae</taxon>
        <taxon>rosids</taxon>
        <taxon>fabids</taxon>
        <taxon>Malpighiales</taxon>
        <taxon>Linaceae</taxon>
        <taxon>Linum</taxon>
    </lineage>
</organism>
<proteinExistence type="predicted"/>
<keyword evidence="3" id="KW-1185">Reference proteome</keyword>
<dbReference type="Proteomes" id="UP001497516">
    <property type="component" value="Chromosome 2"/>
</dbReference>
<accession>A0AAV2DC08</accession>
<evidence type="ECO:0000256" key="1">
    <source>
        <dbReference type="SAM" id="MobiDB-lite"/>
    </source>
</evidence>
<feature type="region of interest" description="Disordered" evidence="1">
    <location>
        <begin position="1"/>
        <end position="68"/>
    </location>
</feature>
<sequence length="202" mass="24036">MKNRTCRPTATGRKENEDKNPRKNRARQKKLQVERPDGHPTQGQLSLSRKSPTPTSDRVDTWEPRWDPRPMMIPDDDFRPASAKDYNVTWFPGYDQFWTMWESNRWAFDAFFTPCERPSDVDEGFMDWYRAHSHPLITSPSVTRQIPRELIPRQIMQRLSPFLRERDHGRFIERMNEWWDLRSSCDELIDQYDGGAPPTGDH</sequence>
<evidence type="ECO:0000313" key="3">
    <source>
        <dbReference type="Proteomes" id="UP001497516"/>
    </source>
</evidence>
<feature type="compositionally biased region" description="Basic and acidic residues" evidence="1">
    <location>
        <begin position="12"/>
        <end position="21"/>
    </location>
</feature>
<feature type="compositionally biased region" description="Basic and acidic residues" evidence="1">
    <location>
        <begin position="57"/>
        <end position="68"/>
    </location>
</feature>